<dbReference type="Pfam" id="PF00847">
    <property type="entry name" value="AP2"/>
    <property type="match status" value="1"/>
</dbReference>
<dbReference type="GO" id="GO:0006950">
    <property type="term" value="P:response to stress"/>
    <property type="evidence" value="ECO:0000318"/>
    <property type="project" value="GO_Central"/>
</dbReference>
<dbReference type="HOGENOM" id="CLU_055535_0_0_1"/>
<comment type="subcellular location">
    <subcellularLocation>
        <location evidence="1">Nucleus</location>
    </subcellularLocation>
</comment>
<evidence type="ECO:0000256" key="4">
    <source>
        <dbReference type="ARBA" id="ARBA00023163"/>
    </source>
</evidence>
<keyword evidence="2" id="KW-0805">Transcription regulation</keyword>
<dbReference type="InterPro" id="IPR036955">
    <property type="entry name" value="AP2/ERF_dom_sf"/>
</dbReference>
<dbReference type="AlphaFoldDB" id="G7K264"/>
<dbReference type="OrthoDB" id="1938645at2759"/>
<dbReference type="CDD" id="cd00018">
    <property type="entry name" value="AP2"/>
    <property type="match status" value="1"/>
</dbReference>
<accession>G7K264</accession>
<dbReference type="Proteomes" id="UP000265566">
    <property type="component" value="Chromosome 5"/>
</dbReference>
<dbReference type="GO" id="GO:0005634">
    <property type="term" value="C:nucleus"/>
    <property type="evidence" value="ECO:0000318"/>
    <property type="project" value="GO_Central"/>
</dbReference>
<reference evidence="9 12" key="1">
    <citation type="journal article" date="2011" name="Nature">
        <title>The Medicago genome provides insight into the evolution of rhizobial symbioses.</title>
        <authorList>
            <person name="Young N.D."/>
            <person name="Debelle F."/>
            <person name="Oldroyd G.E."/>
            <person name="Geurts R."/>
            <person name="Cannon S.B."/>
            <person name="Udvardi M.K."/>
            <person name="Benedito V.A."/>
            <person name="Mayer K.F."/>
            <person name="Gouzy J."/>
            <person name="Schoof H."/>
            <person name="Van de Peer Y."/>
            <person name="Proost S."/>
            <person name="Cook D.R."/>
            <person name="Meyers B.C."/>
            <person name="Spannagl M."/>
            <person name="Cheung F."/>
            <person name="De Mita S."/>
            <person name="Krishnakumar V."/>
            <person name="Gundlach H."/>
            <person name="Zhou S."/>
            <person name="Mudge J."/>
            <person name="Bharti A.K."/>
            <person name="Murray J.D."/>
            <person name="Naoumkina M.A."/>
            <person name="Rosen B."/>
            <person name="Silverstein K.A."/>
            <person name="Tang H."/>
            <person name="Rombauts S."/>
            <person name="Zhao P.X."/>
            <person name="Zhou P."/>
            <person name="Barbe V."/>
            <person name="Bardou P."/>
            <person name="Bechner M."/>
            <person name="Bellec A."/>
            <person name="Berger A."/>
            <person name="Berges H."/>
            <person name="Bidwell S."/>
            <person name="Bisseling T."/>
            <person name="Choisne N."/>
            <person name="Couloux A."/>
            <person name="Denny R."/>
            <person name="Deshpande S."/>
            <person name="Dai X."/>
            <person name="Doyle J.J."/>
            <person name="Dudez A.M."/>
            <person name="Farmer A.D."/>
            <person name="Fouteau S."/>
            <person name="Franken C."/>
            <person name="Gibelin C."/>
            <person name="Gish J."/>
            <person name="Goldstein S."/>
            <person name="Gonzalez A.J."/>
            <person name="Green P.J."/>
            <person name="Hallab A."/>
            <person name="Hartog M."/>
            <person name="Hua A."/>
            <person name="Humphray S.J."/>
            <person name="Jeong D.H."/>
            <person name="Jing Y."/>
            <person name="Jocker A."/>
            <person name="Kenton S.M."/>
            <person name="Kim D.J."/>
            <person name="Klee K."/>
            <person name="Lai H."/>
            <person name="Lang C."/>
            <person name="Lin S."/>
            <person name="Macmil S.L."/>
            <person name="Magdelenat G."/>
            <person name="Matthews L."/>
            <person name="McCorrison J."/>
            <person name="Monaghan E.L."/>
            <person name="Mun J.H."/>
            <person name="Najar F.Z."/>
            <person name="Nicholson C."/>
            <person name="Noirot C."/>
            <person name="O'Bleness M."/>
            <person name="Paule C.R."/>
            <person name="Poulain J."/>
            <person name="Prion F."/>
            <person name="Qin B."/>
            <person name="Qu C."/>
            <person name="Retzel E.F."/>
            <person name="Riddle C."/>
            <person name="Sallet E."/>
            <person name="Samain S."/>
            <person name="Samson N."/>
            <person name="Sanders I."/>
            <person name="Saurat O."/>
            <person name="Scarpelli C."/>
            <person name="Schiex T."/>
            <person name="Segurens B."/>
            <person name="Severin A.J."/>
            <person name="Sherrier D.J."/>
            <person name="Shi R."/>
            <person name="Sims S."/>
            <person name="Singer S.R."/>
            <person name="Sinharoy S."/>
            <person name="Sterck L."/>
            <person name="Viollet A."/>
            <person name="Wang B.B."/>
            <person name="Wang K."/>
            <person name="Wang M."/>
            <person name="Wang X."/>
            <person name="Warfsmann J."/>
            <person name="Weissenbach J."/>
            <person name="White D.D."/>
            <person name="White J.D."/>
            <person name="Wiley G.B."/>
            <person name="Wincker P."/>
            <person name="Xing Y."/>
            <person name="Yang L."/>
            <person name="Yao Z."/>
            <person name="Ying F."/>
            <person name="Zhai J."/>
            <person name="Zhou L."/>
            <person name="Zuber A."/>
            <person name="Denarie J."/>
            <person name="Dixon R.A."/>
            <person name="May G.D."/>
            <person name="Schwartz D.C."/>
            <person name="Rogers J."/>
            <person name="Quetier F."/>
            <person name="Town C.D."/>
            <person name="Roe B.A."/>
        </authorList>
    </citation>
    <scope>NUCLEOTIDE SEQUENCE [LARGE SCALE GENOMIC DNA]</scope>
    <source>
        <strain evidence="9">A17</strain>
        <strain evidence="11 12">cv. Jemalong A17</strain>
    </source>
</reference>
<keyword evidence="12" id="KW-1185">Reference proteome</keyword>
<dbReference type="OMA" id="SLWDYND"/>
<gene>
    <name evidence="11" type="primary">11419935</name>
    <name evidence="9" type="ordered locus">MTR_5g082950</name>
    <name evidence="10" type="ORF">MtrunA17_Chr5g0437371</name>
</gene>
<dbReference type="Gramene" id="rna32663">
    <property type="protein sequence ID" value="RHN57159.1"/>
    <property type="gene ID" value="gene32663"/>
</dbReference>
<comment type="similarity">
    <text evidence="6">Belongs to the AP2/ERF transcription factor family. ERF subfamily.</text>
</comment>
<evidence type="ECO:0000256" key="6">
    <source>
        <dbReference type="ARBA" id="ARBA00024343"/>
    </source>
</evidence>
<dbReference type="SMART" id="SM00380">
    <property type="entry name" value="AP2"/>
    <property type="match status" value="1"/>
</dbReference>
<reference evidence="13" key="4">
    <citation type="journal article" date="2018" name="Nat. Plants">
        <title>Whole-genome landscape of Medicago truncatula symbiotic genes.</title>
        <authorList>
            <person name="Pecrix Y."/>
            <person name="Staton S.E."/>
            <person name="Sallet E."/>
            <person name="Lelandais-Briere C."/>
            <person name="Moreau S."/>
            <person name="Carrere S."/>
            <person name="Blein T."/>
            <person name="Jardinaud M.F."/>
            <person name="Latrasse D."/>
            <person name="Zouine M."/>
            <person name="Zahm M."/>
            <person name="Kreplak J."/>
            <person name="Mayjonade B."/>
            <person name="Satge C."/>
            <person name="Perez M."/>
            <person name="Cauet S."/>
            <person name="Marande W."/>
            <person name="Chantry-Darmon C."/>
            <person name="Lopez-Roques C."/>
            <person name="Bouchez O."/>
            <person name="Berard A."/>
            <person name="Debelle F."/>
            <person name="Munos S."/>
            <person name="Bendahmane A."/>
            <person name="Berges H."/>
            <person name="Niebel A."/>
            <person name="Buitink J."/>
            <person name="Frugier F."/>
            <person name="Benhamed M."/>
            <person name="Crespi M."/>
            <person name="Gouzy J."/>
            <person name="Gamas P."/>
        </authorList>
    </citation>
    <scope>NUCLEOTIDE SEQUENCE [LARGE SCALE GENOMIC DNA]</scope>
    <source>
        <strain evidence="13">cv. Jemalong A17</strain>
    </source>
</reference>
<evidence type="ECO:0000256" key="2">
    <source>
        <dbReference type="ARBA" id="ARBA00023015"/>
    </source>
</evidence>
<dbReference type="InterPro" id="IPR001471">
    <property type="entry name" value="AP2/ERF_dom"/>
</dbReference>
<evidence type="ECO:0000313" key="13">
    <source>
        <dbReference type="Proteomes" id="UP000265566"/>
    </source>
</evidence>
<reference evidence="9 12" key="2">
    <citation type="journal article" date="2014" name="BMC Genomics">
        <title>An improved genome release (version Mt4.0) for the model legume Medicago truncatula.</title>
        <authorList>
            <person name="Tang H."/>
            <person name="Krishnakumar V."/>
            <person name="Bidwell S."/>
            <person name="Rosen B."/>
            <person name="Chan A."/>
            <person name="Zhou S."/>
            <person name="Gentzbittel L."/>
            <person name="Childs K.L."/>
            <person name="Yandell M."/>
            <person name="Gundlach H."/>
            <person name="Mayer K.F."/>
            <person name="Schwartz D.C."/>
            <person name="Town C.D."/>
        </authorList>
    </citation>
    <scope>GENOME REANNOTATION</scope>
    <source>
        <strain evidence="11 12">cv. Jemalong A17</strain>
    </source>
</reference>
<feature type="region of interest" description="Disordered" evidence="7">
    <location>
        <begin position="1"/>
        <end position="68"/>
    </location>
</feature>
<evidence type="ECO:0000256" key="3">
    <source>
        <dbReference type="ARBA" id="ARBA00023125"/>
    </source>
</evidence>
<dbReference type="PANTHER" id="PTHR31241">
    <property type="entry name" value="DEHYDRATION-RESPONSIVE ELEMENT-BINDING PROTEIN 2C"/>
    <property type="match status" value="1"/>
</dbReference>
<dbReference type="GO" id="GO:0000976">
    <property type="term" value="F:transcription cis-regulatory region binding"/>
    <property type="evidence" value="ECO:0000318"/>
    <property type="project" value="GO_Central"/>
</dbReference>
<keyword evidence="4" id="KW-0804">Transcription</keyword>
<organism evidence="9 12">
    <name type="scientific">Medicago truncatula</name>
    <name type="common">Barrel medic</name>
    <name type="synonym">Medicago tribuloides</name>
    <dbReference type="NCBI Taxonomy" id="3880"/>
    <lineage>
        <taxon>Eukaryota</taxon>
        <taxon>Viridiplantae</taxon>
        <taxon>Streptophyta</taxon>
        <taxon>Embryophyta</taxon>
        <taxon>Tracheophyta</taxon>
        <taxon>Spermatophyta</taxon>
        <taxon>Magnoliopsida</taxon>
        <taxon>eudicotyledons</taxon>
        <taxon>Gunneridae</taxon>
        <taxon>Pentapetalae</taxon>
        <taxon>rosids</taxon>
        <taxon>fabids</taxon>
        <taxon>Fabales</taxon>
        <taxon>Fabaceae</taxon>
        <taxon>Papilionoideae</taxon>
        <taxon>50 kb inversion clade</taxon>
        <taxon>NPAAA clade</taxon>
        <taxon>Hologalegina</taxon>
        <taxon>IRL clade</taxon>
        <taxon>Trifolieae</taxon>
        <taxon>Medicago</taxon>
    </lineage>
</organism>
<evidence type="ECO:0000313" key="11">
    <source>
        <dbReference type="EnsemblPlants" id="AES99624"/>
    </source>
</evidence>
<evidence type="ECO:0000256" key="7">
    <source>
        <dbReference type="SAM" id="MobiDB-lite"/>
    </source>
</evidence>
<reference evidence="10" key="5">
    <citation type="journal article" date="2018" name="Nat. Plants">
        <title>Whole-genome landscape of Medicago truncatula symbiotic genes.</title>
        <authorList>
            <person name="Pecrix Y."/>
            <person name="Gamas P."/>
            <person name="Carrere S."/>
        </authorList>
    </citation>
    <scope>NUCLEOTIDE SEQUENCE</scope>
    <source>
        <tissue evidence="10">Leaves</tissue>
    </source>
</reference>
<feature type="compositionally biased region" description="Basic and acidic residues" evidence="7">
    <location>
        <begin position="1"/>
        <end position="10"/>
    </location>
</feature>
<dbReference type="STRING" id="3880.G7K264"/>
<sequence length="333" mass="37566">MDSPLHHVQETKPTANTVVTTTPSETSNNSTDNNSNNSSSSNTTNNNKSNRKCKGKGGPDNNKFRYRGVRQRSWGKWVAEIREPRKRTRKWLGTFSTAEDAAKAYDRAAIILYGSRAQLNLQPSASSSSSQNSSSSSRNSSSSNSNTTLRPLLPRPSGFSVYNNFVPFGVYNNFHHHHQPVFYNNNNGLVHFHHNPHQEMVQVQVQQHQQYHHQQLNQDFEHASGDSVKSITSYGQNIHSSHHHDQEQHAQNVLNQQHAQHVLNQQQQQMNIQNCVGSSNFGSQNNNDIDGTVDLDPVGDCVGSPNSMWPALTSEEDYTTSLWDYNDPFFFDF</sequence>
<dbReference type="Gene3D" id="3.30.730.10">
    <property type="entry name" value="AP2/ERF domain"/>
    <property type="match status" value="1"/>
</dbReference>
<proteinExistence type="inferred from homology"/>
<dbReference type="InterPro" id="IPR016177">
    <property type="entry name" value="DNA-bd_dom_sf"/>
</dbReference>
<evidence type="ECO:0000313" key="9">
    <source>
        <dbReference type="EMBL" id="AES99624.1"/>
    </source>
</evidence>
<feature type="compositionally biased region" description="Low complexity" evidence="7">
    <location>
        <begin position="11"/>
        <end position="48"/>
    </location>
</feature>
<dbReference type="GO" id="GO:0003700">
    <property type="term" value="F:DNA-binding transcription factor activity"/>
    <property type="evidence" value="ECO:0000318"/>
    <property type="project" value="GO_Central"/>
</dbReference>
<name>G7K264_MEDTR</name>
<dbReference type="EMBL" id="PSQE01000005">
    <property type="protein sequence ID" value="RHN57159.1"/>
    <property type="molecule type" value="Genomic_DNA"/>
</dbReference>
<feature type="domain" description="AP2/ERF" evidence="8">
    <location>
        <begin position="65"/>
        <end position="122"/>
    </location>
</feature>
<dbReference type="SMR" id="G7K264"/>
<protein>
    <submittedName>
        <fullName evidence="9">AP2 domain class transcription factor</fullName>
    </submittedName>
    <submittedName>
        <fullName evidence="10">Putative transcription factor AP2-EREBP family</fullName>
    </submittedName>
</protein>
<dbReference type="KEGG" id="mtr:11419935"/>
<dbReference type="PANTHER" id="PTHR31241:SF24">
    <property type="entry name" value="ETHYLENE-RESPONSIVE TRANSCRIPTION FACTOR ABI4"/>
    <property type="match status" value="1"/>
</dbReference>
<dbReference type="EnsemblPlants" id="AES99624">
    <property type="protein sequence ID" value="AES99624"/>
    <property type="gene ID" value="MTR_5g082950"/>
</dbReference>
<dbReference type="EMBL" id="CM001221">
    <property type="protein sequence ID" value="AES99624.1"/>
    <property type="molecule type" value="Genomic_DNA"/>
</dbReference>
<dbReference type="PaxDb" id="3880-AES99624"/>
<evidence type="ECO:0000313" key="10">
    <source>
        <dbReference type="EMBL" id="RHN57159.1"/>
    </source>
</evidence>
<dbReference type="GO" id="GO:0045893">
    <property type="term" value="P:positive regulation of DNA-templated transcription"/>
    <property type="evidence" value="ECO:0000318"/>
    <property type="project" value="GO_Central"/>
</dbReference>
<feature type="compositionally biased region" description="Low complexity" evidence="7">
    <location>
        <begin position="124"/>
        <end position="146"/>
    </location>
</feature>
<feature type="region of interest" description="Disordered" evidence="7">
    <location>
        <begin position="122"/>
        <end position="153"/>
    </location>
</feature>
<evidence type="ECO:0000313" key="12">
    <source>
        <dbReference type="Proteomes" id="UP000002051"/>
    </source>
</evidence>
<dbReference type="eggNOG" id="ENOG502QT85">
    <property type="taxonomic scope" value="Eukaryota"/>
</dbReference>
<dbReference type="PROSITE" id="PS51032">
    <property type="entry name" value="AP2_ERF"/>
    <property type="match status" value="1"/>
</dbReference>
<dbReference type="Proteomes" id="UP000002051">
    <property type="component" value="Chromosome 5"/>
</dbReference>
<dbReference type="FunFam" id="3.30.730.10:FF:000001">
    <property type="entry name" value="Ethylene-responsive transcription factor 2"/>
    <property type="match status" value="1"/>
</dbReference>
<evidence type="ECO:0000259" key="8">
    <source>
        <dbReference type="PROSITE" id="PS51032"/>
    </source>
</evidence>
<dbReference type="SUPFAM" id="SSF54171">
    <property type="entry name" value="DNA-binding domain"/>
    <property type="match status" value="1"/>
</dbReference>
<dbReference type="PRINTS" id="PR00367">
    <property type="entry name" value="ETHRSPELEMNT"/>
</dbReference>
<evidence type="ECO:0000256" key="5">
    <source>
        <dbReference type="ARBA" id="ARBA00023242"/>
    </source>
</evidence>
<keyword evidence="5" id="KW-0539">Nucleus</keyword>
<keyword evidence="3" id="KW-0238">DNA-binding</keyword>
<reference evidence="11" key="3">
    <citation type="submission" date="2015-04" db="UniProtKB">
        <authorList>
            <consortium name="EnsemblPlants"/>
        </authorList>
    </citation>
    <scope>IDENTIFICATION</scope>
    <source>
        <strain evidence="11">cv. Jemalong A17</strain>
    </source>
</reference>
<evidence type="ECO:0000256" key="1">
    <source>
        <dbReference type="ARBA" id="ARBA00004123"/>
    </source>
</evidence>